<feature type="domain" description="RNase H type-1" evidence="1">
    <location>
        <begin position="2"/>
        <end position="120"/>
    </location>
</feature>
<dbReference type="Gene3D" id="3.30.420.10">
    <property type="entry name" value="Ribonuclease H-like superfamily/Ribonuclease H"/>
    <property type="match status" value="1"/>
</dbReference>
<dbReference type="PANTHER" id="PTHR47074:SF49">
    <property type="entry name" value="POLYNUCLEOTIDYL TRANSFERASE, RIBONUCLEASE H-LIKE SUPERFAMILY PROTEIN"/>
    <property type="match status" value="1"/>
</dbReference>
<dbReference type="PANTHER" id="PTHR47074">
    <property type="entry name" value="BNAC02G40300D PROTEIN"/>
    <property type="match status" value="1"/>
</dbReference>
<dbReference type="Proteomes" id="UP000266723">
    <property type="component" value="Unassembled WGS sequence"/>
</dbReference>
<dbReference type="InterPro" id="IPR012337">
    <property type="entry name" value="RNaseH-like_sf"/>
</dbReference>
<sequence length="145" mass="16864">MIDGSWTSTSQFSGCGWAWMDSLGEAQLMGTRNYIRRESSLHSELEALRWAMESMLQYSTCQSFGTDCKDLIAMIKEPRDWPSFVTELERIETLQICFPDFKITHIPREQNRTSDFLARTARSFHRELHFVGCSIPVWLPRPPQV</sequence>
<dbReference type="InterPro" id="IPR002156">
    <property type="entry name" value="RNaseH_domain"/>
</dbReference>
<gene>
    <name evidence="2" type="ORF">DY000_02049953</name>
</gene>
<evidence type="ECO:0000259" key="1">
    <source>
        <dbReference type="Pfam" id="PF13456"/>
    </source>
</evidence>
<dbReference type="InterPro" id="IPR052929">
    <property type="entry name" value="RNase_H-like_EbsB-rel"/>
</dbReference>
<dbReference type="InterPro" id="IPR036397">
    <property type="entry name" value="RNaseH_sf"/>
</dbReference>
<proteinExistence type="predicted"/>
<accession>A0ABQ7ES09</accession>
<dbReference type="SUPFAM" id="SSF53098">
    <property type="entry name" value="Ribonuclease H-like"/>
    <property type="match status" value="1"/>
</dbReference>
<dbReference type="Pfam" id="PF13456">
    <property type="entry name" value="RVT_3"/>
    <property type="match status" value="1"/>
</dbReference>
<dbReference type="InterPro" id="IPR044730">
    <property type="entry name" value="RNase_H-like_dom_plant"/>
</dbReference>
<keyword evidence="3" id="KW-1185">Reference proteome</keyword>
<reference evidence="2 3" key="1">
    <citation type="journal article" date="2020" name="BMC Genomics">
        <title>Intraspecific diversification of the crop wild relative Brassica cretica Lam. using demographic model selection.</title>
        <authorList>
            <person name="Kioukis A."/>
            <person name="Michalopoulou V.A."/>
            <person name="Briers L."/>
            <person name="Pirintsos S."/>
            <person name="Studholme D.J."/>
            <person name="Pavlidis P."/>
            <person name="Sarris P.F."/>
        </authorList>
    </citation>
    <scope>NUCLEOTIDE SEQUENCE [LARGE SCALE GENOMIC DNA]</scope>
    <source>
        <strain evidence="3">cv. PFS-1207/04</strain>
    </source>
</reference>
<evidence type="ECO:0000313" key="3">
    <source>
        <dbReference type="Proteomes" id="UP000266723"/>
    </source>
</evidence>
<dbReference type="EMBL" id="QGKV02000297">
    <property type="protein sequence ID" value="KAF3606503.1"/>
    <property type="molecule type" value="Genomic_DNA"/>
</dbReference>
<protein>
    <recommendedName>
        <fullName evidence="1">RNase H type-1 domain-containing protein</fullName>
    </recommendedName>
</protein>
<organism evidence="2 3">
    <name type="scientific">Brassica cretica</name>
    <name type="common">Mustard</name>
    <dbReference type="NCBI Taxonomy" id="69181"/>
    <lineage>
        <taxon>Eukaryota</taxon>
        <taxon>Viridiplantae</taxon>
        <taxon>Streptophyta</taxon>
        <taxon>Embryophyta</taxon>
        <taxon>Tracheophyta</taxon>
        <taxon>Spermatophyta</taxon>
        <taxon>Magnoliopsida</taxon>
        <taxon>eudicotyledons</taxon>
        <taxon>Gunneridae</taxon>
        <taxon>Pentapetalae</taxon>
        <taxon>rosids</taxon>
        <taxon>malvids</taxon>
        <taxon>Brassicales</taxon>
        <taxon>Brassicaceae</taxon>
        <taxon>Brassiceae</taxon>
        <taxon>Brassica</taxon>
    </lineage>
</organism>
<name>A0ABQ7ES09_BRACR</name>
<dbReference type="CDD" id="cd06222">
    <property type="entry name" value="RNase_H_like"/>
    <property type="match status" value="1"/>
</dbReference>
<comment type="caution">
    <text evidence="2">The sequence shown here is derived from an EMBL/GenBank/DDBJ whole genome shotgun (WGS) entry which is preliminary data.</text>
</comment>
<evidence type="ECO:0000313" key="2">
    <source>
        <dbReference type="EMBL" id="KAF3606503.1"/>
    </source>
</evidence>